<name>A0A0E0AMM2_9ORYZ</name>
<reference evidence="2" key="1">
    <citation type="submission" date="2015-04" db="UniProtKB">
        <authorList>
            <consortium name="EnsemblPlants"/>
        </authorList>
    </citation>
    <scope>IDENTIFICATION</scope>
</reference>
<accession>A0A0E0AMM2</accession>
<evidence type="ECO:0000256" key="1">
    <source>
        <dbReference type="SAM" id="MobiDB-lite"/>
    </source>
</evidence>
<keyword evidence="3" id="KW-1185">Reference proteome</keyword>
<dbReference type="EnsemblPlants" id="OGLUM07G21990.1">
    <property type="protein sequence ID" value="OGLUM07G21990.1"/>
    <property type="gene ID" value="OGLUM07G21990"/>
</dbReference>
<sequence>MRPTNSIHPKRIHLLGRAIRPTHRKQIRPNRIVKPQQLHGHRLSLFPASPPPPPWIPQPTAGEPFRHRLTLALLPWDGLRPATSSACSSSSSPQCRPPEI</sequence>
<protein>
    <submittedName>
        <fullName evidence="2">Uncharacterized protein</fullName>
    </submittedName>
</protein>
<feature type="compositionally biased region" description="Pro residues" evidence="1">
    <location>
        <begin position="48"/>
        <end position="57"/>
    </location>
</feature>
<evidence type="ECO:0000313" key="2">
    <source>
        <dbReference type="EnsemblPlants" id="OGLUM07G21990.1"/>
    </source>
</evidence>
<evidence type="ECO:0000313" key="3">
    <source>
        <dbReference type="Proteomes" id="UP000026961"/>
    </source>
</evidence>
<dbReference type="AlphaFoldDB" id="A0A0E0AMM2"/>
<dbReference type="HOGENOM" id="CLU_2310493_0_0_1"/>
<reference evidence="2" key="2">
    <citation type="submission" date="2018-05" db="EMBL/GenBank/DDBJ databases">
        <title>OgluRS3 (Oryza glumaepatula Reference Sequence Version 3).</title>
        <authorList>
            <person name="Zhang J."/>
            <person name="Kudrna D."/>
            <person name="Lee S."/>
            <person name="Talag J."/>
            <person name="Welchert J."/>
            <person name="Wing R.A."/>
        </authorList>
    </citation>
    <scope>NUCLEOTIDE SEQUENCE [LARGE SCALE GENOMIC DNA]</scope>
</reference>
<organism evidence="2">
    <name type="scientific">Oryza glumipatula</name>
    <dbReference type="NCBI Taxonomy" id="40148"/>
    <lineage>
        <taxon>Eukaryota</taxon>
        <taxon>Viridiplantae</taxon>
        <taxon>Streptophyta</taxon>
        <taxon>Embryophyta</taxon>
        <taxon>Tracheophyta</taxon>
        <taxon>Spermatophyta</taxon>
        <taxon>Magnoliopsida</taxon>
        <taxon>Liliopsida</taxon>
        <taxon>Poales</taxon>
        <taxon>Poaceae</taxon>
        <taxon>BOP clade</taxon>
        <taxon>Oryzoideae</taxon>
        <taxon>Oryzeae</taxon>
        <taxon>Oryzinae</taxon>
        <taxon>Oryza</taxon>
    </lineage>
</organism>
<feature type="region of interest" description="Disordered" evidence="1">
    <location>
        <begin position="81"/>
        <end position="100"/>
    </location>
</feature>
<proteinExistence type="predicted"/>
<feature type="region of interest" description="Disordered" evidence="1">
    <location>
        <begin position="42"/>
        <end position="62"/>
    </location>
</feature>
<dbReference type="Gramene" id="OGLUM07G21990.1">
    <property type="protein sequence ID" value="OGLUM07G21990.1"/>
    <property type="gene ID" value="OGLUM07G21990"/>
</dbReference>
<dbReference type="Proteomes" id="UP000026961">
    <property type="component" value="Chromosome 7"/>
</dbReference>